<dbReference type="GO" id="GO:0016787">
    <property type="term" value="F:hydrolase activity"/>
    <property type="evidence" value="ECO:0007669"/>
    <property type="project" value="UniProtKB-KW"/>
</dbReference>
<dbReference type="SUPFAM" id="SSF88946">
    <property type="entry name" value="Sigma2 domain of RNA polymerase sigma factors"/>
    <property type="match status" value="1"/>
</dbReference>
<dbReference type="InterPro" id="IPR036388">
    <property type="entry name" value="WH-like_DNA-bd_sf"/>
</dbReference>
<dbReference type="EMBL" id="JAGEPF010000014">
    <property type="protein sequence ID" value="MBO2460604.1"/>
    <property type="molecule type" value="Genomic_DNA"/>
</dbReference>
<comment type="similarity">
    <text evidence="1">Belongs to the sigma-70 factor family. ECF subfamily.</text>
</comment>
<evidence type="ECO:0000313" key="10">
    <source>
        <dbReference type="Proteomes" id="UP000680206"/>
    </source>
</evidence>
<dbReference type="Proteomes" id="UP000680206">
    <property type="component" value="Unassembled WGS sequence"/>
</dbReference>
<feature type="domain" description="AB hydrolase-1" evidence="5">
    <location>
        <begin position="441"/>
        <end position="550"/>
    </location>
</feature>
<evidence type="ECO:0000256" key="2">
    <source>
        <dbReference type="ARBA" id="ARBA00023015"/>
    </source>
</evidence>
<protein>
    <submittedName>
        <fullName evidence="9">Alpha/beta fold hydrolase</fullName>
    </submittedName>
</protein>
<keyword evidence="3" id="KW-0731">Sigma factor</keyword>
<keyword evidence="10" id="KW-1185">Reference proteome</keyword>
<evidence type="ECO:0000256" key="3">
    <source>
        <dbReference type="ARBA" id="ARBA00023082"/>
    </source>
</evidence>
<dbReference type="InterPro" id="IPR013324">
    <property type="entry name" value="RNA_pol_sigma_r3/r4-like"/>
</dbReference>
<evidence type="ECO:0000259" key="8">
    <source>
        <dbReference type="Pfam" id="PF20239"/>
    </source>
</evidence>
<dbReference type="InterPro" id="IPR000073">
    <property type="entry name" value="AB_hydrolase_1"/>
</dbReference>
<feature type="domain" description="DUF6596" evidence="8">
    <location>
        <begin position="181"/>
        <end position="281"/>
    </location>
</feature>
<evidence type="ECO:0000259" key="7">
    <source>
        <dbReference type="Pfam" id="PF08281"/>
    </source>
</evidence>
<dbReference type="InterPro" id="IPR007627">
    <property type="entry name" value="RNA_pol_sigma70_r2"/>
</dbReference>
<reference evidence="9 10" key="1">
    <citation type="submission" date="2021-03" db="EMBL/GenBank/DDBJ databases">
        <title>Actinomadura violae sp. nov., isolated from lichen in Thailand.</title>
        <authorList>
            <person name="Kanchanasin P."/>
            <person name="Saeng-In P."/>
            <person name="Phongsopitanun W."/>
            <person name="Yuki M."/>
            <person name="Kudo T."/>
            <person name="Ohkuma M."/>
            <person name="Tanasupawat S."/>
        </authorList>
    </citation>
    <scope>NUCLEOTIDE SEQUENCE [LARGE SCALE GENOMIC DNA]</scope>
    <source>
        <strain evidence="9 10">LCR2-06</strain>
    </source>
</reference>
<organism evidence="9 10">
    <name type="scientific">Actinomadura violacea</name>
    <dbReference type="NCBI Taxonomy" id="2819934"/>
    <lineage>
        <taxon>Bacteria</taxon>
        <taxon>Bacillati</taxon>
        <taxon>Actinomycetota</taxon>
        <taxon>Actinomycetes</taxon>
        <taxon>Streptosporangiales</taxon>
        <taxon>Thermomonosporaceae</taxon>
        <taxon>Actinomadura</taxon>
    </lineage>
</organism>
<evidence type="ECO:0000256" key="4">
    <source>
        <dbReference type="ARBA" id="ARBA00023163"/>
    </source>
</evidence>
<dbReference type="Pfam" id="PF20239">
    <property type="entry name" value="DUF6596"/>
    <property type="match status" value="1"/>
</dbReference>
<dbReference type="Pfam" id="PF00561">
    <property type="entry name" value="Abhydrolase_1"/>
    <property type="match status" value="1"/>
</dbReference>
<name>A0ABS3RV13_9ACTN</name>
<accession>A0ABS3RV13</accession>
<dbReference type="Gene3D" id="1.10.1740.10">
    <property type="match status" value="1"/>
</dbReference>
<evidence type="ECO:0000313" key="9">
    <source>
        <dbReference type="EMBL" id="MBO2460604.1"/>
    </source>
</evidence>
<evidence type="ECO:0000256" key="1">
    <source>
        <dbReference type="ARBA" id="ARBA00010641"/>
    </source>
</evidence>
<dbReference type="PANTHER" id="PTHR47756:SF2">
    <property type="entry name" value="BLL6612 PROTEIN"/>
    <property type="match status" value="1"/>
</dbReference>
<feature type="domain" description="RNA polymerase sigma-70 region 2" evidence="6">
    <location>
        <begin position="10"/>
        <end position="76"/>
    </location>
</feature>
<keyword evidence="9" id="KW-0378">Hydrolase</keyword>
<dbReference type="InterPro" id="IPR013249">
    <property type="entry name" value="RNA_pol_sigma70_r4_t2"/>
</dbReference>
<gene>
    <name evidence="9" type="ORF">J4709_23755</name>
</gene>
<dbReference type="InterPro" id="IPR046531">
    <property type="entry name" value="DUF6596"/>
</dbReference>
<dbReference type="Gene3D" id="3.40.50.1820">
    <property type="entry name" value="alpha/beta hydrolase"/>
    <property type="match status" value="1"/>
</dbReference>
<comment type="caution">
    <text evidence="9">The sequence shown here is derived from an EMBL/GenBank/DDBJ whole genome shotgun (WGS) entry which is preliminary data.</text>
</comment>
<dbReference type="Pfam" id="PF08281">
    <property type="entry name" value="Sigma70_r4_2"/>
    <property type="match status" value="1"/>
</dbReference>
<keyword evidence="2" id="KW-0805">Transcription regulation</keyword>
<dbReference type="Gene3D" id="1.10.10.10">
    <property type="entry name" value="Winged helix-like DNA-binding domain superfamily/Winged helix DNA-binding domain"/>
    <property type="match status" value="1"/>
</dbReference>
<dbReference type="RefSeq" id="WP_208243975.1">
    <property type="nucleotide sequence ID" value="NZ_JAGEPF010000014.1"/>
</dbReference>
<feature type="domain" description="RNA polymerase sigma factor 70 region 4 type 2" evidence="7">
    <location>
        <begin position="112"/>
        <end position="163"/>
    </location>
</feature>
<sequence>MTVPVAVEDLLRELAPQVLGTLVRRHGAFDACEDAVQEALLAAAVQWPEEGLPENARGWLLTVATRRLTDQWRSERARRDREAAVALREVPAGEDGPGEDRPGDRDDTLTLLFLCCHPALTASSQVALTLRAVGGLTTAQIARAFLVPEATMAQRISRAKQRIKSAGARFAPPPPAERDERLRAVLQVLYLIFNEGYTASSGPDLQRADLTAEAIRLARAVHGLLPGDGEVTGLLALMLLTDARRPARTGADGLLVPLSEQDRTRWDAASIAEGTGLITDALTWSPPGPYQVQAAIAAVHAEAARPGDTDWPQILALYRLLSHLAPNPMITLNEAVALAMVHGPRAGLGLLKTLEGDERLSEHHRLAAVRAHLLEQAGDTAAARDAYREAARGTTSLPEQRYLEARIARLDGEDTMETTTRTLDVPGASLHYEVRGSGPVLLLICGGIYDAAGYAGLAGLLADRYTVVTYDRRGNSRSPLAGPPGQQDVAVHADDASRLLGEVADGPAFVFGNSSGAQIALDLAARHPEQVRAVVAHEPPLLGLLPDADHWETVISDVERAYQEGGVGPAMGVFGAAMGMAGGEGEAEEAGVAHEAGEGGRPSPEMLEMFARFEKNTDFFIGYEVPGFGRHVPDVEALRGSPVAITVAVGERSAGEPPHRAGLALAERLGKPAETYPGDHGGFGAEAPAFAAGLAKAFVS</sequence>
<proteinExistence type="inferred from homology"/>
<dbReference type="InterPro" id="IPR029058">
    <property type="entry name" value="AB_hydrolase_fold"/>
</dbReference>
<evidence type="ECO:0000259" key="5">
    <source>
        <dbReference type="Pfam" id="PF00561"/>
    </source>
</evidence>
<dbReference type="SUPFAM" id="SSF88659">
    <property type="entry name" value="Sigma3 and sigma4 domains of RNA polymerase sigma factors"/>
    <property type="match status" value="1"/>
</dbReference>
<dbReference type="Pfam" id="PF04542">
    <property type="entry name" value="Sigma70_r2"/>
    <property type="match status" value="1"/>
</dbReference>
<dbReference type="InterPro" id="IPR013325">
    <property type="entry name" value="RNA_pol_sigma_r2"/>
</dbReference>
<keyword evidence="4" id="KW-0804">Transcription</keyword>
<dbReference type="PANTHER" id="PTHR47756">
    <property type="entry name" value="BLL6612 PROTEIN-RELATED"/>
    <property type="match status" value="1"/>
</dbReference>
<evidence type="ECO:0000259" key="6">
    <source>
        <dbReference type="Pfam" id="PF04542"/>
    </source>
</evidence>
<dbReference type="SUPFAM" id="SSF53474">
    <property type="entry name" value="alpha/beta-Hydrolases"/>
    <property type="match status" value="1"/>
</dbReference>